<dbReference type="GO" id="GO:0005886">
    <property type="term" value="C:plasma membrane"/>
    <property type="evidence" value="ECO:0007669"/>
    <property type="project" value="UniProtKB-SubCell"/>
</dbReference>
<evidence type="ECO:0000256" key="1">
    <source>
        <dbReference type="ARBA" id="ARBA00004651"/>
    </source>
</evidence>
<organism evidence="9">
    <name type="scientific">uncultured Thiotrichaceae bacterium</name>
    <dbReference type="NCBI Taxonomy" id="298394"/>
    <lineage>
        <taxon>Bacteria</taxon>
        <taxon>Pseudomonadati</taxon>
        <taxon>Pseudomonadota</taxon>
        <taxon>Gammaproteobacteria</taxon>
        <taxon>Thiotrichales</taxon>
        <taxon>Thiotrichaceae</taxon>
        <taxon>environmental samples</taxon>
    </lineage>
</organism>
<comment type="subcellular location">
    <subcellularLocation>
        <location evidence="1 7">Cell membrane</location>
        <topology evidence="1 7">Multi-pass membrane protein</topology>
    </subcellularLocation>
</comment>
<dbReference type="Gene3D" id="1.10.3720.10">
    <property type="entry name" value="MetI-like"/>
    <property type="match status" value="1"/>
</dbReference>
<feature type="domain" description="ABC transmembrane type-1" evidence="8">
    <location>
        <begin position="32"/>
        <end position="212"/>
    </location>
</feature>
<evidence type="ECO:0000256" key="7">
    <source>
        <dbReference type="RuleBase" id="RU363032"/>
    </source>
</evidence>
<sequence>MFMADPQVLPSPFVVAKKMAELWAGGDLQLHLIDTSIRIIWAFSLAMTLGGLLGYLMGRYPLLNAWLDPWLIIFLNLPALVLIVLCYLWIGLNETAAILAVTLNKLPLVMTLIREGARSASSELRDLAQVFKLSPLHKFRHIILPELLPHLVAAARAGLSVIWKIVLVVEFLGRSTGIGRQIHTQFSIFNVTGVLAYALSFVVLILLIEFCIMQPLERYASRWRQDA</sequence>
<dbReference type="Pfam" id="PF00528">
    <property type="entry name" value="BPD_transp_1"/>
    <property type="match status" value="1"/>
</dbReference>
<dbReference type="PROSITE" id="PS50928">
    <property type="entry name" value="ABC_TM1"/>
    <property type="match status" value="1"/>
</dbReference>
<evidence type="ECO:0000256" key="3">
    <source>
        <dbReference type="ARBA" id="ARBA00022475"/>
    </source>
</evidence>
<reference evidence="9" key="1">
    <citation type="submission" date="2020-01" db="EMBL/GenBank/DDBJ databases">
        <authorList>
            <person name="Meier V. D."/>
            <person name="Meier V D."/>
        </authorList>
    </citation>
    <scope>NUCLEOTIDE SEQUENCE</scope>
    <source>
        <strain evidence="9">HLG_WM_MAG_08</strain>
    </source>
</reference>
<dbReference type="SUPFAM" id="SSF161098">
    <property type="entry name" value="MetI-like"/>
    <property type="match status" value="1"/>
</dbReference>
<name>A0A6S6TUE9_9GAMM</name>
<evidence type="ECO:0000256" key="4">
    <source>
        <dbReference type="ARBA" id="ARBA00022692"/>
    </source>
</evidence>
<keyword evidence="6 7" id="KW-0472">Membrane</keyword>
<dbReference type="InterPro" id="IPR035906">
    <property type="entry name" value="MetI-like_sf"/>
</dbReference>
<proteinExistence type="inferred from homology"/>
<dbReference type="AlphaFoldDB" id="A0A6S6TUE9"/>
<dbReference type="CDD" id="cd06261">
    <property type="entry name" value="TM_PBP2"/>
    <property type="match status" value="1"/>
</dbReference>
<keyword evidence="3" id="KW-1003">Cell membrane</keyword>
<evidence type="ECO:0000256" key="2">
    <source>
        <dbReference type="ARBA" id="ARBA00022448"/>
    </source>
</evidence>
<dbReference type="PANTHER" id="PTHR30151:SF38">
    <property type="entry name" value="ALIPHATIC SULFONATES TRANSPORT PERMEASE PROTEIN SSUC-RELATED"/>
    <property type="match status" value="1"/>
</dbReference>
<comment type="similarity">
    <text evidence="7">Belongs to the binding-protein-dependent transport system permease family.</text>
</comment>
<keyword evidence="4 7" id="KW-0812">Transmembrane</keyword>
<feature type="transmembrane region" description="Helical" evidence="7">
    <location>
        <begin position="70"/>
        <end position="90"/>
    </location>
</feature>
<evidence type="ECO:0000313" key="9">
    <source>
        <dbReference type="EMBL" id="CAA6818746.1"/>
    </source>
</evidence>
<accession>A0A6S6TUE9</accession>
<evidence type="ECO:0000256" key="5">
    <source>
        <dbReference type="ARBA" id="ARBA00022989"/>
    </source>
</evidence>
<dbReference type="InterPro" id="IPR000515">
    <property type="entry name" value="MetI-like"/>
</dbReference>
<keyword evidence="5 7" id="KW-1133">Transmembrane helix</keyword>
<feature type="transmembrane region" description="Helical" evidence="7">
    <location>
        <begin position="186"/>
        <end position="212"/>
    </location>
</feature>
<protein>
    <submittedName>
        <fullName evidence="9">Taurine transport system permease protein TauC</fullName>
    </submittedName>
</protein>
<dbReference type="GO" id="GO:0055085">
    <property type="term" value="P:transmembrane transport"/>
    <property type="evidence" value="ECO:0007669"/>
    <property type="project" value="InterPro"/>
</dbReference>
<dbReference type="EMBL" id="CACVAV010000292">
    <property type="protein sequence ID" value="CAA6818746.1"/>
    <property type="molecule type" value="Genomic_DNA"/>
</dbReference>
<feature type="transmembrane region" description="Helical" evidence="7">
    <location>
        <begin position="147"/>
        <end position="166"/>
    </location>
</feature>
<evidence type="ECO:0000259" key="8">
    <source>
        <dbReference type="PROSITE" id="PS50928"/>
    </source>
</evidence>
<feature type="transmembrane region" description="Helical" evidence="7">
    <location>
        <begin position="39"/>
        <end position="58"/>
    </location>
</feature>
<keyword evidence="2 7" id="KW-0813">Transport</keyword>
<gene>
    <name evidence="9" type="ORF">HELGO_WM20442</name>
</gene>
<dbReference type="PANTHER" id="PTHR30151">
    <property type="entry name" value="ALKANE SULFONATE ABC TRANSPORTER-RELATED, MEMBRANE SUBUNIT"/>
    <property type="match status" value="1"/>
</dbReference>
<evidence type="ECO:0000256" key="6">
    <source>
        <dbReference type="ARBA" id="ARBA00023136"/>
    </source>
</evidence>